<reference evidence="2 3" key="2">
    <citation type="journal article" date="2018" name="Nature">
        <title>Mutant phenotypes for thousands of bacterial genes of unknown function.</title>
        <authorList>
            <person name="Price M.N."/>
            <person name="Wetmore K.M."/>
            <person name="Waters R.J."/>
            <person name="Callaghan M."/>
            <person name="Ray J."/>
            <person name="Liu H."/>
            <person name="Kuehl J.V."/>
            <person name="Melnyk R.A."/>
            <person name="Lamson J.S."/>
            <person name="Suh Y."/>
            <person name="Carlson H.K."/>
            <person name="Esquivel Z."/>
            <person name="Sadeeshkumar H."/>
            <person name="Chakraborty R."/>
            <person name="Zane G.M."/>
            <person name="Rubin B.E."/>
            <person name="Wall J.D."/>
            <person name="Visel A."/>
            <person name="Bristow J."/>
            <person name="Blow M.J."/>
            <person name="Arkin A.P."/>
            <person name="Deutschbauer A.M."/>
        </authorList>
    </citation>
    <scope>NUCLEOTIDE SEQUENCE [LARGE SCALE GENOMIC DNA]</scope>
    <source>
        <strain evidence="2 3">FW300-N2E3</strain>
    </source>
</reference>
<keyword evidence="1" id="KW-0472">Membrane</keyword>
<dbReference type="EMBL" id="CP012830">
    <property type="protein sequence ID" value="ALI01879.1"/>
    <property type="molecule type" value="Genomic_DNA"/>
</dbReference>
<gene>
    <name evidence="2" type="ORF">AO353_12590</name>
</gene>
<feature type="transmembrane region" description="Helical" evidence="1">
    <location>
        <begin position="26"/>
        <end position="44"/>
    </location>
</feature>
<reference evidence="3" key="1">
    <citation type="submission" date="2015-09" db="EMBL/GenBank/DDBJ databases">
        <title>Whole genome sequence of Pseudomonas fluorescens FW300-N2E3.</title>
        <authorList>
            <person name="Ray J."/>
            <person name="Melnyk R."/>
            <person name="Deutschbauer A."/>
        </authorList>
    </citation>
    <scope>NUCLEOTIDE SEQUENCE [LARGE SCALE GENOMIC DNA]</scope>
    <source>
        <strain evidence="3">FW300-N2E3</strain>
    </source>
</reference>
<dbReference type="Pfam" id="PF04612">
    <property type="entry name" value="T2SSM"/>
    <property type="match status" value="1"/>
</dbReference>
<name>A0A0N9VUB6_PSEFL</name>
<sequence>MKLNTPKLPVSVAQTWNRLTLRDRQALSVLAVALVAGLAFVGLWQPSQQRLAVAERLYQQRLVQAGEVARAQAPSARAEGTAPLSTQLSERAITDGLDLLQLEVQGDLLRLTLRGDARALLAWLHRTELEGATLQSLTLDKQGQALEAQVVVQGS</sequence>
<dbReference type="GO" id="GO:0015627">
    <property type="term" value="C:type II protein secretion system complex"/>
    <property type="evidence" value="ECO:0007669"/>
    <property type="project" value="InterPro"/>
</dbReference>
<protein>
    <recommendedName>
        <fullName evidence="4">Type II secretory protein PulM</fullName>
    </recommendedName>
</protein>
<dbReference type="AlphaFoldDB" id="A0A0N9VUB6"/>
<accession>A0A0N9VUB6</accession>
<dbReference type="OrthoDB" id="7029255at2"/>
<evidence type="ECO:0000313" key="2">
    <source>
        <dbReference type="EMBL" id="ALI01879.1"/>
    </source>
</evidence>
<evidence type="ECO:0000256" key="1">
    <source>
        <dbReference type="SAM" id="Phobius"/>
    </source>
</evidence>
<dbReference type="RefSeq" id="WP_054595249.1">
    <property type="nucleotide sequence ID" value="NZ_CP012830.1"/>
</dbReference>
<dbReference type="Proteomes" id="UP000066487">
    <property type="component" value="Chromosome"/>
</dbReference>
<organism evidence="2 3">
    <name type="scientific">Pseudomonas fluorescens</name>
    <dbReference type="NCBI Taxonomy" id="294"/>
    <lineage>
        <taxon>Bacteria</taxon>
        <taxon>Pseudomonadati</taxon>
        <taxon>Pseudomonadota</taxon>
        <taxon>Gammaproteobacteria</taxon>
        <taxon>Pseudomonadales</taxon>
        <taxon>Pseudomonadaceae</taxon>
        <taxon>Pseudomonas</taxon>
    </lineage>
</organism>
<proteinExistence type="predicted"/>
<dbReference type="GO" id="GO:0015628">
    <property type="term" value="P:protein secretion by the type II secretion system"/>
    <property type="evidence" value="ECO:0007669"/>
    <property type="project" value="InterPro"/>
</dbReference>
<keyword evidence="1" id="KW-0812">Transmembrane</keyword>
<evidence type="ECO:0000313" key="3">
    <source>
        <dbReference type="Proteomes" id="UP000066487"/>
    </source>
</evidence>
<keyword evidence="1" id="KW-1133">Transmembrane helix</keyword>
<dbReference type="InterPro" id="IPR007690">
    <property type="entry name" value="T2SS_GspM"/>
</dbReference>
<evidence type="ECO:0008006" key="4">
    <source>
        <dbReference type="Google" id="ProtNLM"/>
    </source>
</evidence>